<accession>A0A517KXV3</accession>
<organism evidence="1 2">
    <name type="scientific">Venturia effusa</name>
    <dbReference type="NCBI Taxonomy" id="50376"/>
    <lineage>
        <taxon>Eukaryota</taxon>
        <taxon>Fungi</taxon>
        <taxon>Dikarya</taxon>
        <taxon>Ascomycota</taxon>
        <taxon>Pezizomycotina</taxon>
        <taxon>Dothideomycetes</taxon>
        <taxon>Pleosporomycetidae</taxon>
        <taxon>Venturiales</taxon>
        <taxon>Venturiaceae</taxon>
        <taxon>Venturia</taxon>
    </lineage>
</organism>
<dbReference type="Proteomes" id="UP000316270">
    <property type="component" value="Chromosome 1"/>
</dbReference>
<gene>
    <name evidence="1" type="ORF">FKW77_010568</name>
</gene>
<evidence type="ECO:0000313" key="2">
    <source>
        <dbReference type="Proteomes" id="UP000316270"/>
    </source>
</evidence>
<evidence type="ECO:0000313" key="1">
    <source>
        <dbReference type="EMBL" id="QDS68209.1"/>
    </source>
</evidence>
<reference evidence="1 2" key="1">
    <citation type="submission" date="2019-07" db="EMBL/GenBank/DDBJ databases">
        <title>Finished genome of Venturia effusa.</title>
        <authorList>
            <person name="Young C.A."/>
            <person name="Cox M.P."/>
            <person name="Ganley A.R.D."/>
            <person name="David W.J."/>
        </authorList>
    </citation>
    <scope>NUCLEOTIDE SEQUENCE [LARGE SCALE GENOMIC DNA]</scope>
    <source>
        <strain evidence="2">albino</strain>
    </source>
</reference>
<protein>
    <submittedName>
        <fullName evidence="1">Uncharacterized protein</fullName>
    </submittedName>
</protein>
<dbReference type="EMBL" id="CP042185">
    <property type="protein sequence ID" value="QDS68209.1"/>
    <property type="molecule type" value="Genomic_DNA"/>
</dbReference>
<keyword evidence="2" id="KW-1185">Reference proteome</keyword>
<name>A0A517KXV3_9PEZI</name>
<proteinExistence type="predicted"/>
<sequence>MTGSLRINRITSAFMTVYHWQHSHRSAGHFSDGQKRAFHESEKFFHAEMCIHKCYVFQCGHRLLVPGAKVVCDLAMVALLTPAPGTPAGHRFVLDRETPRIQREAADIALPQSPEAGYRNEEDLRMTGFEVKAFSGVCTPRGHGFYSNKIERLCSSCKGENDEAAELAKMQLEEASRRASQLNTEPEREYATDVESMLSASEADATAVTSMRNPESIIPMQQRKTSSGFGSLMNVFKRN</sequence>
<dbReference type="AlphaFoldDB" id="A0A517KXV3"/>